<dbReference type="InterPro" id="IPR004821">
    <property type="entry name" value="Cyt_trans-like"/>
</dbReference>
<evidence type="ECO:0000259" key="2">
    <source>
        <dbReference type="Pfam" id="PF13521"/>
    </source>
</evidence>
<reference evidence="3" key="1">
    <citation type="submission" date="2018-05" db="EMBL/GenBank/DDBJ databases">
        <authorList>
            <person name="Lanie J.A."/>
            <person name="Ng W.-L."/>
            <person name="Kazmierczak K.M."/>
            <person name="Andrzejewski T.M."/>
            <person name="Davidsen T.M."/>
            <person name="Wayne K.J."/>
            <person name="Tettelin H."/>
            <person name="Glass J.I."/>
            <person name="Rusch D."/>
            <person name="Podicherti R."/>
            <person name="Tsui H.-C.T."/>
            <person name="Winkler M.E."/>
        </authorList>
    </citation>
    <scope>NUCLEOTIDE SEQUENCE</scope>
</reference>
<dbReference type="GO" id="GO:0003824">
    <property type="term" value="F:catalytic activity"/>
    <property type="evidence" value="ECO:0007669"/>
    <property type="project" value="InterPro"/>
</dbReference>
<dbReference type="SUPFAM" id="SSF52374">
    <property type="entry name" value="Nucleotidylyl transferase"/>
    <property type="match status" value="1"/>
</dbReference>
<dbReference type="Gene3D" id="3.40.50.300">
    <property type="entry name" value="P-loop containing nucleotide triphosphate hydrolases"/>
    <property type="match status" value="1"/>
</dbReference>
<dbReference type="Pfam" id="PF01467">
    <property type="entry name" value="CTP_transf_like"/>
    <property type="match status" value="1"/>
</dbReference>
<dbReference type="InterPro" id="IPR052735">
    <property type="entry name" value="NAD_biosynth-regulator"/>
</dbReference>
<accession>A0A382QG34</accession>
<dbReference type="InterPro" id="IPR014729">
    <property type="entry name" value="Rossmann-like_a/b/a_fold"/>
</dbReference>
<feature type="non-terminal residue" evidence="3">
    <location>
        <position position="275"/>
    </location>
</feature>
<feature type="non-terminal residue" evidence="3">
    <location>
        <position position="1"/>
    </location>
</feature>
<feature type="domain" description="NadR/Ttd14 AAA" evidence="2">
    <location>
        <begin position="150"/>
        <end position="273"/>
    </location>
</feature>
<dbReference type="InterPro" id="IPR027417">
    <property type="entry name" value="P-loop_NTPase"/>
</dbReference>
<dbReference type="AlphaFoldDB" id="A0A382QG34"/>
<dbReference type="NCBIfam" id="TIGR00125">
    <property type="entry name" value="cyt_tran_rel"/>
    <property type="match status" value="1"/>
</dbReference>
<feature type="domain" description="Cytidyltransferase-like" evidence="1">
    <location>
        <begin position="7"/>
        <end position="129"/>
    </location>
</feature>
<sequence>VTASTGVTVGKFNPPHLGHRHLIEVSAAQVEHLYVLLCERTDQTLPAELRRRWLEDAAPTNVTVVVTPDDLPEENEPWAARTLDVLPVKPDLAFTSESYGDGWAELMGAVHVPVDLERATYPFSATEIRSDLGAHFHYLVPAARADLSRRVVLIGAESTGKSTLAEALALELGTTWVPEHGRWYWEGRRHLGNQHWDSDEFYRIAMAQRSLEDDLARLAINGVVIADTDGLVTAVWHERYLDGACPSFITPNPDLYLICSPDFAWEQDGTRESER</sequence>
<dbReference type="PANTHER" id="PTHR37512:SF1">
    <property type="entry name" value="NADR_TTD14 AAA DOMAIN-CONTAINING PROTEIN"/>
    <property type="match status" value="1"/>
</dbReference>
<evidence type="ECO:0000313" key="3">
    <source>
        <dbReference type="EMBL" id="SVC83221.1"/>
    </source>
</evidence>
<name>A0A382QG34_9ZZZZ</name>
<evidence type="ECO:0000259" key="1">
    <source>
        <dbReference type="Pfam" id="PF01467"/>
    </source>
</evidence>
<organism evidence="3">
    <name type="scientific">marine metagenome</name>
    <dbReference type="NCBI Taxonomy" id="408172"/>
    <lineage>
        <taxon>unclassified sequences</taxon>
        <taxon>metagenomes</taxon>
        <taxon>ecological metagenomes</taxon>
    </lineage>
</organism>
<dbReference type="Pfam" id="PF13521">
    <property type="entry name" value="AAA_28"/>
    <property type="match status" value="1"/>
</dbReference>
<dbReference type="Gene3D" id="3.40.50.620">
    <property type="entry name" value="HUPs"/>
    <property type="match status" value="1"/>
</dbReference>
<evidence type="ECO:0008006" key="4">
    <source>
        <dbReference type="Google" id="ProtNLM"/>
    </source>
</evidence>
<proteinExistence type="predicted"/>
<protein>
    <recommendedName>
        <fullName evidence="4">NadR/Ttd14 AAA domain-containing protein</fullName>
    </recommendedName>
</protein>
<gene>
    <name evidence="3" type="ORF">METZ01_LOCUS336075</name>
</gene>
<dbReference type="InterPro" id="IPR038727">
    <property type="entry name" value="NadR/Ttd14_AAA_dom"/>
</dbReference>
<dbReference type="PANTHER" id="PTHR37512">
    <property type="entry name" value="TRIFUNCTIONAL NAD BIOSYNTHESIS/REGULATOR PROTEIN NADR"/>
    <property type="match status" value="1"/>
</dbReference>
<dbReference type="SUPFAM" id="SSF52540">
    <property type="entry name" value="P-loop containing nucleoside triphosphate hydrolases"/>
    <property type="match status" value="1"/>
</dbReference>
<dbReference type="EMBL" id="UINC01113539">
    <property type="protein sequence ID" value="SVC83221.1"/>
    <property type="molecule type" value="Genomic_DNA"/>
</dbReference>